<reference evidence="3" key="1">
    <citation type="journal article" date="2021" name="PeerJ">
        <title>Extensive microbial diversity within the chicken gut microbiome revealed by metagenomics and culture.</title>
        <authorList>
            <person name="Gilroy R."/>
            <person name="Ravi A."/>
            <person name="Getino M."/>
            <person name="Pursley I."/>
            <person name="Horton D.L."/>
            <person name="Alikhan N.F."/>
            <person name="Baker D."/>
            <person name="Gharbi K."/>
            <person name="Hall N."/>
            <person name="Watson M."/>
            <person name="Adriaenssens E.M."/>
            <person name="Foster-Nyarko E."/>
            <person name="Jarju S."/>
            <person name="Secka A."/>
            <person name="Antonio M."/>
            <person name="Oren A."/>
            <person name="Chaudhuri R.R."/>
            <person name="La Ragione R."/>
            <person name="Hildebrand F."/>
            <person name="Pallen M.J."/>
        </authorList>
    </citation>
    <scope>NUCLEOTIDE SEQUENCE</scope>
    <source>
        <strain evidence="3">CHK121-7720</strain>
    </source>
</reference>
<dbReference type="AlphaFoldDB" id="A0A921MSE6"/>
<feature type="transmembrane region" description="Helical" evidence="2">
    <location>
        <begin position="30"/>
        <end position="53"/>
    </location>
</feature>
<dbReference type="EMBL" id="DYUD01000024">
    <property type="protein sequence ID" value="HJG89500.1"/>
    <property type="molecule type" value="Genomic_DNA"/>
</dbReference>
<keyword evidence="2" id="KW-1133">Transmembrane helix</keyword>
<evidence type="ECO:0000313" key="4">
    <source>
        <dbReference type="Proteomes" id="UP000757103"/>
    </source>
</evidence>
<evidence type="ECO:0000313" key="3">
    <source>
        <dbReference type="EMBL" id="HJG89500.1"/>
    </source>
</evidence>
<evidence type="ECO:0000256" key="1">
    <source>
        <dbReference type="PROSITE-ProRule" id="PRU00339"/>
    </source>
</evidence>
<dbReference type="Proteomes" id="UP000757103">
    <property type="component" value="Unassembled WGS sequence"/>
</dbReference>
<dbReference type="InterPro" id="IPR011990">
    <property type="entry name" value="TPR-like_helical_dom_sf"/>
</dbReference>
<keyword evidence="2" id="KW-0812">Transmembrane</keyword>
<name>A0A921MSE6_9BACT</name>
<dbReference type="SUPFAM" id="SSF48452">
    <property type="entry name" value="TPR-like"/>
    <property type="match status" value="1"/>
</dbReference>
<dbReference type="Pfam" id="PF12895">
    <property type="entry name" value="ANAPC3"/>
    <property type="match status" value="1"/>
</dbReference>
<protein>
    <submittedName>
        <fullName evidence="3">Tetratricopeptide repeat protein</fullName>
    </submittedName>
</protein>
<gene>
    <name evidence="3" type="ORF">K8U91_08550</name>
</gene>
<sequence>MAEKEKDELEKMNEALSMSEQFVEKYQKPLLWGLVVVVVVIGAILSVRHFYLLPRQDKAQAAMYQAVMAFENDSIDLAINGNEKFDGLLTIVDQYGSTDAGNLANAYLGLAYYEKGEYETAQKYLSKFSADESILAPAMMAAIGNCLVDMEKYDESVKYFEKAAKASDNPVFSPIYLKKAAAVYEKLGNKEAALKLYQEIKDKYPTSNDARGIERYIERAQNK</sequence>
<comment type="caution">
    <text evidence="3">The sequence shown here is derived from an EMBL/GenBank/DDBJ whole genome shotgun (WGS) entry which is preliminary data.</text>
</comment>
<feature type="repeat" description="TPR" evidence="1">
    <location>
        <begin position="137"/>
        <end position="170"/>
    </location>
</feature>
<evidence type="ECO:0000256" key="2">
    <source>
        <dbReference type="SAM" id="Phobius"/>
    </source>
</evidence>
<keyword evidence="1" id="KW-0802">TPR repeat</keyword>
<reference evidence="3" key="2">
    <citation type="submission" date="2021-09" db="EMBL/GenBank/DDBJ databases">
        <authorList>
            <person name="Gilroy R."/>
        </authorList>
    </citation>
    <scope>NUCLEOTIDE SEQUENCE</scope>
    <source>
        <strain evidence="3">CHK121-7720</strain>
    </source>
</reference>
<proteinExistence type="predicted"/>
<dbReference type="PROSITE" id="PS50005">
    <property type="entry name" value="TPR"/>
    <property type="match status" value="1"/>
</dbReference>
<keyword evidence="2" id="KW-0472">Membrane</keyword>
<dbReference type="Pfam" id="PF13174">
    <property type="entry name" value="TPR_6"/>
    <property type="match status" value="1"/>
</dbReference>
<dbReference type="InterPro" id="IPR019734">
    <property type="entry name" value="TPR_rpt"/>
</dbReference>
<dbReference type="SMART" id="SM00028">
    <property type="entry name" value="TPR"/>
    <property type="match status" value="2"/>
</dbReference>
<dbReference type="Gene3D" id="1.25.40.10">
    <property type="entry name" value="Tetratricopeptide repeat domain"/>
    <property type="match status" value="2"/>
</dbReference>
<organism evidence="3 4">
    <name type="scientific">Barnesiella viscericola</name>
    <dbReference type="NCBI Taxonomy" id="397865"/>
    <lineage>
        <taxon>Bacteria</taxon>
        <taxon>Pseudomonadati</taxon>
        <taxon>Bacteroidota</taxon>
        <taxon>Bacteroidia</taxon>
        <taxon>Bacteroidales</taxon>
        <taxon>Barnesiellaceae</taxon>
        <taxon>Barnesiella</taxon>
    </lineage>
</organism>
<accession>A0A921MSE6</accession>
<dbReference type="RefSeq" id="WP_272961245.1">
    <property type="nucleotide sequence ID" value="NZ_CAKMIC010000001.1"/>
</dbReference>